<reference evidence="3 4" key="1">
    <citation type="submission" date="2020-08" db="EMBL/GenBank/DDBJ databases">
        <title>Plant Genome Project.</title>
        <authorList>
            <person name="Zhang R.-G."/>
        </authorList>
    </citation>
    <scope>NUCLEOTIDE SEQUENCE [LARGE SCALE GENOMIC DNA]</scope>
    <source>
        <tissue evidence="3">Rhizome</tissue>
    </source>
</reference>
<dbReference type="Proteomes" id="UP000734854">
    <property type="component" value="Unassembled WGS sequence"/>
</dbReference>
<accession>A0A8J5KWI7</accession>
<feature type="compositionally biased region" description="Low complexity" evidence="1">
    <location>
        <begin position="106"/>
        <end position="117"/>
    </location>
</feature>
<evidence type="ECO:0000259" key="2">
    <source>
        <dbReference type="Pfam" id="PF25019"/>
    </source>
</evidence>
<dbReference type="InterPro" id="IPR032675">
    <property type="entry name" value="LRR_dom_sf"/>
</dbReference>
<dbReference type="InterPro" id="IPR056789">
    <property type="entry name" value="LRR_R13L1-DRL21"/>
</dbReference>
<proteinExistence type="predicted"/>
<dbReference type="AlphaFoldDB" id="A0A8J5KWI7"/>
<gene>
    <name evidence="3" type="ORF">ZIOFF_041900</name>
</gene>
<dbReference type="PANTHER" id="PTHR48258:SF12">
    <property type="entry name" value="TRANSPOSON PROTEIN, CACTA, EN_SPM SUB-CLASS"/>
    <property type="match status" value="1"/>
</dbReference>
<organism evidence="3 4">
    <name type="scientific">Zingiber officinale</name>
    <name type="common">Ginger</name>
    <name type="synonym">Amomum zingiber</name>
    <dbReference type="NCBI Taxonomy" id="94328"/>
    <lineage>
        <taxon>Eukaryota</taxon>
        <taxon>Viridiplantae</taxon>
        <taxon>Streptophyta</taxon>
        <taxon>Embryophyta</taxon>
        <taxon>Tracheophyta</taxon>
        <taxon>Spermatophyta</taxon>
        <taxon>Magnoliopsida</taxon>
        <taxon>Liliopsida</taxon>
        <taxon>Zingiberales</taxon>
        <taxon>Zingiberaceae</taxon>
        <taxon>Zingiber</taxon>
    </lineage>
</organism>
<sequence>MTAEPTSSVLEELFIDGISNLTNLPDWLQHLKSLHSLSIGNCSRLERVPRNLKNLHMLKTLNIADCPLLESRCERETGLRPLIPSRSAQIDSPSSSTATLKPVFLSSTPSQPTTSPPANRCRPHPLGRPLHTRCHPDIPLLSRRWIRLRLTLIDLGEGFSPLQPSPRSALASADHQIHCSNNEGVDGFSPCQSGVSGARHQETPDNEYPLLPLFPQIGRATKRRQIVTVDNKKWFAKRVDRTNERIDDLTLRALARGPNPVAFIYHGFNVNGFAFRTVESEGNKKVQNSGVMVSSMHDNDDNESTYYGRLTDIISLDYNGHGRIVLFRCDWVNTTVDDVNTVDIELIRTDVEGSIVDGMPIVNNETDENLD</sequence>
<name>A0A8J5KWI7_ZINOF</name>
<protein>
    <recommendedName>
        <fullName evidence="2">R13L1/DRL21-like LRR repeat region domain-containing protein</fullName>
    </recommendedName>
</protein>
<dbReference type="Pfam" id="PF25019">
    <property type="entry name" value="LRR_R13L1-DRL21"/>
    <property type="match status" value="1"/>
</dbReference>
<dbReference type="EMBL" id="JACMSC010000011">
    <property type="protein sequence ID" value="KAG6502013.1"/>
    <property type="molecule type" value="Genomic_DNA"/>
</dbReference>
<evidence type="ECO:0000313" key="4">
    <source>
        <dbReference type="Proteomes" id="UP000734854"/>
    </source>
</evidence>
<dbReference type="PANTHER" id="PTHR48258">
    <property type="entry name" value="DUF4218 DOMAIN-CONTAINING PROTEIN-RELATED"/>
    <property type="match status" value="1"/>
</dbReference>
<keyword evidence="4" id="KW-1185">Reference proteome</keyword>
<dbReference type="SUPFAM" id="SSF52047">
    <property type="entry name" value="RNI-like"/>
    <property type="match status" value="1"/>
</dbReference>
<feature type="domain" description="R13L1/DRL21-like LRR repeat region" evidence="2">
    <location>
        <begin position="8"/>
        <end position="66"/>
    </location>
</feature>
<comment type="caution">
    <text evidence="3">The sequence shown here is derived from an EMBL/GenBank/DDBJ whole genome shotgun (WGS) entry which is preliminary data.</text>
</comment>
<feature type="region of interest" description="Disordered" evidence="1">
    <location>
        <begin position="84"/>
        <end position="120"/>
    </location>
</feature>
<evidence type="ECO:0000313" key="3">
    <source>
        <dbReference type="EMBL" id="KAG6502013.1"/>
    </source>
</evidence>
<evidence type="ECO:0000256" key="1">
    <source>
        <dbReference type="SAM" id="MobiDB-lite"/>
    </source>
</evidence>
<feature type="compositionally biased region" description="Polar residues" evidence="1">
    <location>
        <begin position="86"/>
        <end position="99"/>
    </location>
</feature>
<dbReference type="Gene3D" id="3.80.10.10">
    <property type="entry name" value="Ribonuclease Inhibitor"/>
    <property type="match status" value="1"/>
</dbReference>